<evidence type="ECO:0000256" key="3">
    <source>
        <dbReference type="ARBA" id="ARBA00004123"/>
    </source>
</evidence>
<evidence type="ECO:0000256" key="18">
    <source>
        <dbReference type="ARBA" id="ARBA00022840"/>
    </source>
</evidence>
<evidence type="ECO:0000256" key="5">
    <source>
        <dbReference type="ARBA" id="ARBA00004496"/>
    </source>
</evidence>
<dbReference type="InterPro" id="IPR000472">
    <property type="entry name" value="Activin_recp"/>
</dbReference>
<keyword evidence="12 29" id="KW-0812">Transmembrane</keyword>
<comment type="subcellular location">
    <subcellularLocation>
        <location evidence="5">Cytoplasm</location>
    </subcellularLocation>
    <subcellularLocation>
        <location evidence="4">Membrane</location>
        <topology evidence="4">Single-pass type I membrane protein</topology>
    </subcellularLocation>
    <subcellularLocation>
        <location evidence="3">Nucleus</location>
    </subcellularLocation>
</comment>
<dbReference type="GO" id="GO:0006950">
    <property type="term" value="P:response to stress"/>
    <property type="evidence" value="ECO:0007669"/>
    <property type="project" value="UniProtKB-ARBA"/>
</dbReference>
<evidence type="ECO:0000256" key="16">
    <source>
        <dbReference type="ARBA" id="ARBA00022741"/>
    </source>
</evidence>
<keyword evidence="9" id="KW-0723">Serine/threonine-protein kinase</keyword>
<feature type="domain" description="CCHC-type" evidence="33">
    <location>
        <begin position="1610"/>
        <end position="1625"/>
    </location>
</feature>
<keyword evidence="11" id="KW-0808">Transferase</keyword>
<feature type="signal peptide" evidence="30">
    <location>
        <begin position="1"/>
        <end position="20"/>
    </location>
</feature>
<dbReference type="FunFam" id="1.10.510.10:FF:000018">
    <property type="entry name" value="Receptor protein serine/threonine kinase"/>
    <property type="match status" value="1"/>
</dbReference>
<evidence type="ECO:0000256" key="15">
    <source>
        <dbReference type="ARBA" id="ARBA00022737"/>
    </source>
</evidence>
<evidence type="ECO:0000313" key="36">
    <source>
        <dbReference type="Proteomes" id="UP000719412"/>
    </source>
</evidence>
<dbReference type="GO" id="GO:0005886">
    <property type="term" value="C:plasma membrane"/>
    <property type="evidence" value="ECO:0007669"/>
    <property type="project" value="TreeGrafter"/>
</dbReference>
<dbReference type="GO" id="GO:0005524">
    <property type="term" value="F:ATP binding"/>
    <property type="evidence" value="ECO:0007669"/>
    <property type="project" value="UniProtKB-UniRule"/>
</dbReference>
<evidence type="ECO:0000256" key="1">
    <source>
        <dbReference type="ARBA" id="ARBA00001936"/>
    </source>
</evidence>
<dbReference type="InterPro" id="IPR011009">
    <property type="entry name" value="Kinase-like_dom_sf"/>
</dbReference>
<keyword evidence="8" id="KW-0963">Cytoplasm</keyword>
<comment type="similarity">
    <text evidence="6">Belongs to the protein kinase superfamily. TKL Ser/Thr protein kinase family. TGFB receptor subfamily.</text>
</comment>
<dbReference type="GO" id="GO:0005634">
    <property type="term" value="C:nucleus"/>
    <property type="evidence" value="ECO:0007669"/>
    <property type="project" value="UniProtKB-SubCell"/>
</dbReference>
<evidence type="ECO:0000256" key="9">
    <source>
        <dbReference type="ARBA" id="ARBA00022527"/>
    </source>
</evidence>
<evidence type="ECO:0000256" key="21">
    <source>
        <dbReference type="ARBA" id="ARBA00022989"/>
    </source>
</evidence>
<evidence type="ECO:0000256" key="27">
    <source>
        <dbReference type="PROSITE-ProRule" id="PRU10141"/>
    </source>
</evidence>
<dbReference type="CDD" id="cd12343">
    <property type="entry name" value="RRM1_2_CoAA_like"/>
    <property type="match status" value="2"/>
</dbReference>
<dbReference type="InterPro" id="IPR017441">
    <property type="entry name" value="Protein_kinase_ATP_BS"/>
</dbReference>
<dbReference type="InterPro" id="IPR003605">
    <property type="entry name" value="GS_dom"/>
</dbReference>
<dbReference type="InterPro" id="IPR000719">
    <property type="entry name" value="Prot_kinase_dom"/>
</dbReference>
<keyword evidence="22 29" id="KW-0472">Membrane</keyword>
<dbReference type="InterPro" id="IPR001878">
    <property type="entry name" value="Znf_CCHC"/>
</dbReference>
<dbReference type="SMART" id="SM00467">
    <property type="entry name" value="GS"/>
    <property type="match status" value="1"/>
</dbReference>
<evidence type="ECO:0000256" key="4">
    <source>
        <dbReference type="ARBA" id="ARBA00004479"/>
    </source>
</evidence>
<evidence type="ECO:0000256" key="8">
    <source>
        <dbReference type="ARBA" id="ARBA00022490"/>
    </source>
</evidence>
<dbReference type="Pfam" id="PF08515">
    <property type="entry name" value="TGF_beta_GS"/>
    <property type="match status" value="1"/>
</dbReference>
<comment type="cofactor">
    <cofactor evidence="2">
        <name>Mg(2+)</name>
        <dbReference type="ChEBI" id="CHEBI:18420"/>
    </cofactor>
</comment>
<dbReference type="PROSITE" id="PS00107">
    <property type="entry name" value="PROTEIN_KINASE_ATP"/>
    <property type="match status" value="1"/>
</dbReference>
<dbReference type="InterPro" id="IPR008271">
    <property type="entry name" value="Ser/Thr_kinase_AS"/>
</dbReference>
<evidence type="ECO:0000259" key="31">
    <source>
        <dbReference type="PROSITE" id="PS50011"/>
    </source>
</evidence>
<evidence type="ECO:0000256" key="2">
    <source>
        <dbReference type="ARBA" id="ARBA00001946"/>
    </source>
</evidence>
<evidence type="ECO:0000256" key="26">
    <source>
        <dbReference type="PROSITE-ProRule" id="PRU00176"/>
    </source>
</evidence>
<sequence length="1671" mass="187440">MSRLHISHLLWSSFFPSVRSSGGGGGGDGGVNHALYDVSSARVPKSVARPIFSVGYLADGVTKLNVPHVEHAVRRLLEIHLVCEGVRGDEGDGGGAPQQPCNGVLTRRQNGPDTGWNMPRRRNRNMRAKKQNGTTEQHRGPPSLDLERDPICRSTATRERVFPLAFSSETEPRGNKTSPVTALPNEPSRRGFARSFEPDRKNVHSPRLRYQDSACPLHPVPPPLCILYMYLGTICFSDALNSLWPVLTYLWRLSECLFNRDRCHKKRTIRLIEKGTVEARRVFPTRKRRHNASFIFQRVSGFLRRSRMSRENVRVEVSDVDRESKKDDITNTRSERDTHASAGWTKNNQKHLRYLRRDYFRDPWDVFLSAVARPPPPAVGRVRFLRNRNGSRNAKVLPRTPPRKAVREIPPIFGTHSEKIQDGNRCGVTATAQVLLARESVFINLDGSRVRTDLSRRKRGGSREREMVEFKCVVGFAAPPRPIYEGRCGSRCGEFWVFGTGKGRVRPRGHNPTGLFRIRRHLIPCVPFLIGEPPEKSSPPSAPLSRAVTHLPDLTSAIIKRLLSYYSNTADFVVLMAQTSVQRRQALEECLDTTVHPTWPSEILFSWDFLVLVVAVAPVIMYVFSEEDGSARRLPSLKWSAGAGFMPRLVVVEMGFMGLSRNFRFWNAVRAAADFIGAFTPTRRTRRPGGMRRTTGLESCGKVAVWAAATFTPEKIKSPSRKAFLSVGESARANKEILLSGKNAPFTLARNAEIAVHYVRLFQENNEHVCAGRYSNTSGCIALRNRTHNHATPTPDLGAERDTIDGDGPGEVALLGTKLIPTEASPSAVQTWERSVDLFSVQISRVYGMTTMAREREVIELAGSRSPRGCRLTGVEDEELLFRRVRRCYCEGHCPGSQANGTCEIKVGGSCFTLVEVALSDDGAEYPRRTYGCLPSGERGLMQVRISISGIRRFLIGSFSTQCKGDLVPHRERKSIQCCDNADLCNKELKPMYPERPTPESSDGSTFDSPPYIVLLTSVTFCITLCLIVIMICYLRYRKKQVYANNDYAEKYPAMKIHRHHLIDEKSSGSGSGMPTLVQRTISKQIHMVSSVGKGRYGEVWLGRWRGERVAVKVFFTTEEQSWFRETEIYQTVLMRHENILGFIAADIKGTGSWTQMLLITDYHENGSLHDYLQDHVLDPNSLLTMALTISSGLAHLHTEIFGTRGKPAIAHRDIKSKNILVKNNLECCIADFGLAVKYFSDTNEIDDPRGANLVGSRSGTRRYMAPEILNSTINMRNFDAHKMADMYAFGLVLWEMSRRCITGDKITTADEYQVPYYDCVPSDPSFDEMMQVVCVKNVRPNIPMRWESEYVLKTLSKVMQECWHANPSVRLTALRVKKTLSKLDTDSCIKIVTGRVGIDEEVMETVAFGRRSPSVGASPVSRDCDETGACGVGRTAMPGFSSAGTFKIFIGNLAEKTAVTDLRPLFEKYGKVVECDVVKNYGFVHMENESEGREAIQNLNGHMLNGQPMKCEAAKSRKAPQTPTTKIFVGNLTDNTKAPQIRELFKKFGTVVECDIVRNYGFVHLESSGDVNEAIKELNGTLVDGQPMKVQVSTSRVRQRPGMGDPEQCYRCGRGGHWSKECPKGMGPERFRDRMFGRDPYPPPPPPPFLRDRMMGRFGVRDSLFISFLT</sequence>
<keyword evidence="18 27" id="KW-0067">ATP-binding</keyword>
<evidence type="ECO:0000256" key="7">
    <source>
        <dbReference type="ARBA" id="ARBA00012401"/>
    </source>
</evidence>
<dbReference type="Pfam" id="PF00076">
    <property type="entry name" value="RRM_1"/>
    <property type="match status" value="2"/>
</dbReference>
<dbReference type="FunFam" id="3.30.200.20:FF:000055">
    <property type="entry name" value="Receptor protein serine/threonine kinase"/>
    <property type="match status" value="1"/>
</dbReference>
<reference evidence="35" key="2">
    <citation type="submission" date="2021-08" db="EMBL/GenBank/DDBJ databases">
        <authorList>
            <person name="Eriksson T."/>
        </authorList>
    </citation>
    <scope>NUCLEOTIDE SEQUENCE</scope>
    <source>
        <strain evidence="35">Stoneville</strain>
        <tissue evidence="35">Whole head</tissue>
    </source>
</reference>
<dbReference type="PROSITE" id="PS50102">
    <property type="entry name" value="RRM"/>
    <property type="match status" value="2"/>
</dbReference>
<evidence type="ECO:0000259" key="33">
    <source>
        <dbReference type="PROSITE" id="PS50158"/>
    </source>
</evidence>
<dbReference type="SMART" id="SM00220">
    <property type="entry name" value="S_TKc"/>
    <property type="match status" value="1"/>
</dbReference>
<dbReference type="PROSITE" id="PS50158">
    <property type="entry name" value="ZF_CCHC"/>
    <property type="match status" value="1"/>
</dbReference>
<evidence type="ECO:0000256" key="11">
    <source>
        <dbReference type="ARBA" id="ARBA00022679"/>
    </source>
</evidence>
<evidence type="ECO:0000256" key="6">
    <source>
        <dbReference type="ARBA" id="ARBA00009605"/>
    </source>
</evidence>
<dbReference type="Pfam" id="PF00098">
    <property type="entry name" value="zf-CCHC"/>
    <property type="match status" value="1"/>
</dbReference>
<evidence type="ECO:0000256" key="30">
    <source>
        <dbReference type="SAM" id="SignalP"/>
    </source>
</evidence>
<dbReference type="Proteomes" id="UP000719412">
    <property type="component" value="Unassembled WGS sequence"/>
</dbReference>
<feature type="compositionally biased region" description="Basic residues" evidence="28">
    <location>
        <begin position="119"/>
        <end position="130"/>
    </location>
</feature>
<keyword evidence="36" id="KW-1185">Reference proteome</keyword>
<organism evidence="35 36">
    <name type="scientific">Tenebrio molitor</name>
    <name type="common">Yellow mealworm beetle</name>
    <dbReference type="NCBI Taxonomy" id="7067"/>
    <lineage>
        <taxon>Eukaryota</taxon>
        <taxon>Metazoa</taxon>
        <taxon>Ecdysozoa</taxon>
        <taxon>Arthropoda</taxon>
        <taxon>Hexapoda</taxon>
        <taxon>Insecta</taxon>
        <taxon>Pterygota</taxon>
        <taxon>Neoptera</taxon>
        <taxon>Endopterygota</taxon>
        <taxon>Coleoptera</taxon>
        <taxon>Polyphaga</taxon>
        <taxon>Cucujiformia</taxon>
        <taxon>Tenebrionidae</taxon>
        <taxon>Tenebrio</taxon>
    </lineage>
</organism>
<keyword evidence="14 30" id="KW-0732">Signal</keyword>
<feature type="binding site" evidence="27">
    <location>
        <position position="1113"/>
    </location>
    <ligand>
        <name>ATP</name>
        <dbReference type="ChEBI" id="CHEBI:30616"/>
    </ligand>
</feature>
<evidence type="ECO:0000256" key="10">
    <source>
        <dbReference type="ARBA" id="ARBA00022553"/>
    </source>
</evidence>
<dbReference type="EMBL" id="JABDTM020026660">
    <property type="protein sequence ID" value="KAH0811659.1"/>
    <property type="molecule type" value="Genomic_DNA"/>
</dbReference>
<dbReference type="PANTHER" id="PTHR23255">
    <property type="entry name" value="TRANSFORMING GROWTH FACTOR-BETA RECEPTOR TYPE I AND II"/>
    <property type="match status" value="1"/>
</dbReference>
<evidence type="ECO:0000256" key="28">
    <source>
        <dbReference type="SAM" id="MobiDB-lite"/>
    </source>
</evidence>
<evidence type="ECO:0000313" key="35">
    <source>
        <dbReference type="EMBL" id="KAH0811659.1"/>
    </source>
</evidence>
<evidence type="ECO:0000259" key="34">
    <source>
        <dbReference type="PROSITE" id="PS51256"/>
    </source>
</evidence>
<dbReference type="Pfam" id="PF07714">
    <property type="entry name" value="PK_Tyr_Ser-Thr"/>
    <property type="match status" value="1"/>
</dbReference>
<feature type="region of interest" description="Disordered" evidence="28">
    <location>
        <begin position="167"/>
        <end position="205"/>
    </location>
</feature>
<dbReference type="GO" id="GO:0010467">
    <property type="term" value="P:gene expression"/>
    <property type="evidence" value="ECO:0007669"/>
    <property type="project" value="UniProtKB-ARBA"/>
</dbReference>
<dbReference type="SMART" id="SM00360">
    <property type="entry name" value="RRM"/>
    <property type="match status" value="2"/>
</dbReference>
<dbReference type="InterPro" id="IPR000504">
    <property type="entry name" value="RRM_dom"/>
</dbReference>
<evidence type="ECO:0000259" key="32">
    <source>
        <dbReference type="PROSITE" id="PS50102"/>
    </source>
</evidence>
<evidence type="ECO:0000256" key="20">
    <source>
        <dbReference type="ARBA" id="ARBA00022884"/>
    </source>
</evidence>
<dbReference type="CDD" id="cd23532">
    <property type="entry name" value="TFP_LU_ECD_BMPR1"/>
    <property type="match status" value="1"/>
</dbReference>
<keyword evidence="13" id="KW-0479">Metal-binding</keyword>
<evidence type="ECO:0000256" key="13">
    <source>
        <dbReference type="ARBA" id="ARBA00022723"/>
    </source>
</evidence>
<dbReference type="PANTHER" id="PTHR23255:SF68">
    <property type="entry name" value="RECEPTOR PROTEIN SERINE_THREONINE KINASE"/>
    <property type="match status" value="1"/>
</dbReference>
<gene>
    <name evidence="35" type="ORF">GEV33_011131</name>
</gene>
<dbReference type="GO" id="GO:0008270">
    <property type="term" value="F:zinc ion binding"/>
    <property type="evidence" value="ECO:0007669"/>
    <property type="project" value="UniProtKB-KW"/>
</dbReference>
<dbReference type="FunFam" id="3.30.70.330:FF:000046">
    <property type="entry name" value="RNA-binding protein 14 isoform X1"/>
    <property type="match status" value="1"/>
</dbReference>
<evidence type="ECO:0000256" key="29">
    <source>
        <dbReference type="SAM" id="Phobius"/>
    </source>
</evidence>
<evidence type="ECO:0000256" key="14">
    <source>
        <dbReference type="ARBA" id="ARBA00022729"/>
    </source>
</evidence>
<dbReference type="InterPro" id="IPR035979">
    <property type="entry name" value="RBD_domain_sf"/>
</dbReference>
<keyword evidence="21 29" id="KW-1133">Transmembrane helix</keyword>
<feature type="domain" description="GS" evidence="34">
    <location>
        <begin position="1053"/>
        <end position="1085"/>
    </location>
</feature>
<keyword evidence="20 26" id="KW-0694">RNA-binding</keyword>
<proteinExistence type="inferred from homology"/>
<dbReference type="Gene3D" id="3.30.70.330">
    <property type="match status" value="2"/>
</dbReference>
<dbReference type="Gene3D" id="1.10.510.10">
    <property type="entry name" value="Transferase(Phosphotransferase) domain 1"/>
    <property type="match status" value="1"/>
</dbReference>
<dbReference type="GO" id="GO:0004675">
    <property type="term" value="F:transmembrane receptor protein serine/threonine kinase activity"/>
    <property type="evidence" value="ECO:0007669"/>
    <property type="project" value="UniProtKB-EC"/>
</dbReference>
<evidence type="ECO:0000256" key="24">
    <source>
        <dbReference type="ARBA" id="ARBA00023242"/>
    </source>
</evidence>
<reference evidence="35" key="1">
    <citation type="journal article" date="2020" name="J Insects Food Feed">
        <title>The yellow mealworm (Tenebrio molitor) genome: a resource for the emerging insects as food and feed industry.</title>
        <authorList>
            <person name="Eriksson T."/>
            <person name="Andere A."/>
            <person name="Kelstrup H."/>
            <person name="Emery V."/>
            <person name="Picard C."/>
        </authorList>
    </citation>
    <scope>NUCLEOTIDE SEQUENCE</scope>
    <source>
        <strain evidence="35">Stoneville</strain>
        <tissue evidence="35">Whole head</tissue>
    </source>
</reference>
<dbReference type="Gene3D" id="3.30.200.20">
    <property type="entry name" value="Phosphorylase Kinase, domain 1"/>
    <property type="match status" value="1"/>
</dbReference>
<dbReference type="GO" id="GO:0003723">
    <property type="term" value="F:RNA binding"/>
    <property type="evidence" value="ECO:0007669"/>
    <property type="project" value="UniProtKB-UniRule"/>
</dbReference>
<dbReference type="Gene3D" id="4.10.60.10">
    <property type="entry name" value="Zinc finger, CCHC-type"/>
    <property type="match status" value="1"/>
</dbReference>
<keyword evidence="25" id="KW-0863">Zinc-finger</keyword>
<evidence type="ECO:0000256" key="12">
    <source>
        <dbReference type="ARBA" id="ARBA00022692"/>
    </source>
</evidence>
<dbReference type="PROSITE" id="PS50011">
    <property type="entry name" value="PROTEIN_KINASE_DOM"/>
    <property type="match status" value="1"/>
</dbReference>
<dbReference type="GO" id="GO:0007010">
    <property type="term" value="P:cytoskeleton organization"/>
    <property type="evidence" value="ECO:0007669"/>
    <property type="project" value="UniProtKB-ARBA"/>
</dbReference>
<accession>A0A8J6L5D4</accession>
<evidence type="ECO:0000256" key="22">
    <source>
        <dbReference type="ARBA" id="ARBA00023136"/>
    </source>
</evidence>
<keyword evidence="23" id="KW-0675">Receptor</keyword>
<keyword evidence="25" id="KW-0862">Zinc</keyword>
<keyword evidence="16 27" id="KW-0547">Nucleotide-binding</keyword>
<evidence type="ECO:0000256" key="25">
    <source>
        <dbReference type="PROSITE-ProRule" id="PRU00047"/>
    </source>
</evidence>
<evidence type="ECO:0000256" key="23">
    <source>
        <dbReference type="ARBA" id="ARBA00023170"/>
    </source>
</evidence>
<feature type="domain" description="Protein kinase" evidence="31">
    <location>
        <begin position="1086"/>
        <end position="1384"/>
    </location>
</feature>
<keyword evidence="24" id="KW-0539">Nucleus</keyword>
<dbReference type="InterPro" id="IPR045860">
    <property type="entry name" value="Snake_toxin-like_sf"/>
</dbReference>
<protein>
    <recommendedName>
        <fullName evidence="7">receptor protein serine/threonine kinase</fullName>
        <ecNumber evidence="7">2.7.11.30</ecNumber>
    </recommendedName>
</protein>
<feature type="transmembrane region" description="Helical" evidence="29">
    <location>
        <begin position="1012"/>
        <end position="1035"/>
    </location>
</feature>
<keyword evidence="19" id="KW-0460">Magnesium</keyword>
<dbReference type="PROSITE" id="PS00108">
    <property type="entry name" value="PROTEIN_KINASE_ST"/>
    <property type="match status" value="1"/>
</dbReference>
<keyword evidence="17" id="KW-0418">Kinase</keyword>
<dbReference type="InterPro" id="IPR001245">
    <property type="entry name" value="Ser-Thr/Tyr_kinase_cat_dom"/>
</dbReference>
<feature type="domain" description="RRM" evidence="32">
    <location>
        <begin position="1526"/>
        <end position="1596"/>
    </location>
</feature>
<dbReference type="GO" id="GO:0071363">
    <property type="term" value="P:cellular response to growth factor stimulus"/>
    <property type="evidence" value="ECO:0007669"/>
    <property type="project" value="TreeGrafter"/>
</dbReference>
<keyword evidence="15" id="KW-0677">Repeat</keyword>
<dbReference type="SMART" id="SM00343">
    <property type="entry name" value="ZnF_C2HC"/>
    <property type="match status" value="1"/>
</dbReference>
<feature type="chain" id="PRO_5035262876" description="receptor protein serine/threonine kinase" evidence="30">
    <location>
        <begin position="21"/>
        <end position="1671"/>
    </location>
</feature>
<dbReference type="SUPFAM" id="SSF57302">
    <property type="entry name" value="Snake toxin-like"/>
    <property type="match status" value="1"/>
</dbReference>
<dbReference type="GO" id="GO:0005737">
    <property type="term" value="C:cytoplasm"/>
    <property type="evidence" value="ECO:0007669"/>
    <property type="project" value="UniProtKB-SubCell"/>
</dbReference>
<feature type="region of interest" description="Disordered" evidence="28">
    <location>
        <begin position="89"/>
        <end position="148"/>
    </location>
</feature>
<dbReference type="PROSITE" id="PS51256">
    <property type="entry name" value="GS"/>
    <property type="match status" value="1"/>
</dbReference>
<evidence type="ECO:0000256" key="19">
    <source>
        <dbReference type="ARBA" id="ARBA00022842"/>
    </source>
</evidence>
<dbReference type="Gene3D" id="2.10.60.10">
    <property type="entry name" value="CD59"/>
    <property type="match status" value="1"/>
</dbReference>
<feature type="domain" description="RRM" evidence="32">
    <location>
        <begin position="1447"/>
        <end position="1517"/>
    </location>
</feature>
<comment type="cofactor">
    <cofactor evidence="1">
        <name>Mn(2+)</name>
        <dbReference type="ChEBI" id="CHEBI:29035"/>
    </cofactor>
</comment>
<evidence type="ECO:0000256" key="17">
    <source>
        <dbReference type="ARBA" id="ARBA00022777"/>
    </source>
</evidence>
<dbReference type="SUPFAM" id="SSF54928">
    <property type="entry name" value="RNA-binding domain, RBD"/>
    <property type="match status" value="2"/>
</dbReference>
<dbReference type="InterPro" id="IPR012677">
    <property type="entry name" value="Nucleotide-bd_a/b_plait_sf"/>
</dbReference>
<dbReference type="Pfam" id="PF01064">
    <property type="entry name" value="Activin_recp"/>
    <property type="match status" value="1"/>
</dbReference>
<keyword evidence="10" id="KW-0597">Phosphoprotein</keyword>
<dbReference type="GO" id="GO:0043235">
    <property type="term" value="C:receptor complex"/>
    <property type="evidence" value="ECO:0007669"/>
    <property type="project" value="TreeGrafter"/>
</dbReference>
<dbReference type="EC" id="2.7.11.30" evidence="7"/>
<name>A0A8J6L5D4_TENMO</name>
<dbReference type="InterPro" id="IPR000333">
    <property type="entry name" value="TGFB_receptor"/>
</dbReference>
<comment type="caution">
    <text evidence="35">The sequence shown here is derived from an EMBL/GenBank/DDBJ whole genome shotgun (WGS) entry which is preliminary data.</text>
</comment>
<dbReference type="SUPFAM" id="SSF56112">
    <property type="entry name" value="Protein kinase-like (PK-like)"/>
    <property type="match status" value="1"/>
</dbReference>